<feature type="transmembrane region" description="Helical" evidence="1">
    <location>
        <begin position="6"/>
        <end position="27"/>
    </location>
</feature>
<feature type="transmembrane region" description="Helical" evidence="1">
    <location>
        <begin position="118"/>
        <end position="140"/>
    </location>
</feature>
<evidence type="ECO:0000256" key="1">
    <source>
        <dbReference type="SAM" id="Phobius"/>
    </source>
</evidence>
<organism evidence="2 3">
    <name type="scientific">Paenibacillus eucommiae</name>
    <dbReference type="NCBI Taxonomy" id="1355755"/>
    <lineage>
        <taxon>Bacteria</taxon>
        <taxon>Bacillati</taxon>
        <taxon>Bacillota</taxon>
        <taxon>Bacilli</taxon>
        <taxon>Bacillales</taxon>
        <taxon>Paenibacillaceae</taxon>
        <taxon>Paenibacillus</taxon>
    </lineage>
</organism>
<evidence type="ECO:0000313" key="2">
    <source>
        <dbReference type="EMBL" id="MBP1994909.1"/>
    </source>
</evidence>
<evidence type="ECO:0000313" key="3">
    <source>
        <dbReference type="Proteomes" id="UP001519287"/>
    </source>
</evidence>
<reference evidence="2 3" key="1">
    <citation type="submission" date="2021-03" db="EMBL/GenBank/DDBJ databases">
        <title>Genomic Encyclopedia of Type Strains, Phase IV (KMG-IV): sequencing the most valuable type-strain genomes for metagenomic binning, comparative biology and taxonomic classification.</title>
        <authorList>
            <person name="Goeker M."/>
        </authorList>
    </citation>
    <scope>NUCLEOTIDE SEQUENCE [LARGE SCALE GENOMIC DNA]</scope>
    <source>
        <strain evidence="2 3">DSM 26048</strain>
    </source>
</reference>
<gene>
    <name evidence="2" type="ORF">J2Z66_006550</name>
</gene>
<feature type="transmembrane region" description="Helical" evidence="1">
    <location>
        <begin position="34"/>
        <end position="53"/>
    </location>
</feature>
<accession>A0ABS4J4Z8</accession>
<sequence>MIVTLIISCEIAFWLFILAGLVCRYILKLKKVGTILLLCTPIIDLVLLIATGIDLRRGAEATFVHSLAAIYIGVSIAFGHRMIKWADQRFAHRFAGGPAPTPKPKSGRMHARHERIGWLHHLLAWAIGCAFLYVLIVLVGDGPRTLPLLKTIQLWSVVLGIDFLISFSYTLWPRESKKAV</sequence>
<keyword evidence="1" id="KW-1133">Transmembrane helix</keyword>
<proteinExistence type="predicted"/>
<keyword evidence="1" id="KW-0472">Membrane</keyword>
<keyword evidence="3" id="KW-1185">Reference proteome</keyword>
<name>A0ABS4J4Z8_9BACL</name>
<dbReference type="RefSeq" id="WP_209976735.1">
    <property type="nucleotide sequence ID" value="NZ_JAGGLB010000029.1"/>
</dbReference>
<feature type="transmembrane region" description="Helical" evidence="1">
    <location>
        <begin position="59"/>
        <end position="79"/>
    </location>
</feature>
<comment type="caution">
    <text evidence="2">The sequence shown here is derived from an EMBL/GenBank/DDBJ whole genome shotgun (WGS) entry which is preliminary data.</text>
</comment>
<evidence type="ECO:0008006" key="4">
    <source>
        <dbReference type="Google" id="ProtNLM"/>
    </source>
</evidence>
<protein>
    <recommendedName>
        <fullName evidence="4">YmcC</fullName>
    </recommendedName>
</protein>
<feature type="transmembrane region" description="Helical" evidence="1">
    <location>
        <begin position="152"/>
        <end position="172"/>
    </location>
</feature>
<keyword evidence="1" id="KW-0812">Transmembrane</keyword>
<dbReference type="EMBL" id="JAGGLB010000029">
    <property type="protein sequence ID" value="MBP1994909.1"/>
    <property type="molecule type" value="Genomic_DNA"/>
</dbReference>
<dbReference type="Proteomes" id="UP001519287">
    <property type="component" value="Unassembled WGS sequence"/>
</dbReference>